<gene>
    <name evidence="2" type="ORF">EYF80_000443</name>
</gene>
<feature type="signal peptide" evidence="1">
    <location>
        <begin position="1"/>
        <end position="22"/>
    </location>
</feature>
<dbReference type="AlphaFoldDB" id="A0A4Z2JFY4"/>
<evidence type="ECO:0000313" key="3">
    <source>
        <dbReference type="Proteomes" id="UP000314294"/>
    </source>
</evidence>
<accession>A0A4Z2JFY4</accession>
<evidence type="ECO:0000313" key="2">
    <source>
        <dbReference type="EMBL" id="TNN89155.1"/>
    </source>
</evidence>
<dbReference type="EMBL" id="SRLO01000002">
    <property type="protein sequence ID" value="TNN89155.1"/>
    <property type="molecule type" value="Genomic_DNA"/>
</dbReference>
<sequence>MGLESFGRMLLLLLLVAPPPHARLSLSIWKSLSGDAAGANPERSNKEIKCTDVIRKSEPI</sequence>
<protein>
    <submittedName>
        <fullName evidence="2">Uncharacterized protein</fullName>
    </submittedName>
</protein>
<proteinExistence type="predicted"/>
<feature type="chain" id="PRO_5021417924" evidence="1">
    <location>
        <begin position="23"/>
        <end position="60"/>
    </location>
</feature>
<name>A0A4Z2JFY4_9TELE</name>
<keyword evidence="3" id="KW-1185">Reference proteome</keyword>
<organism evidence="2 3">
    <name type="scientific">Liparis tanakae</name>
    <name type="common">Tanaka's snailfish</name>
    <dbReference type="NCBI Taxonomy" id="230148"/>
    <lineage>
        <taxon>Eukaryota</taxon>
        <taxon>Metazoa</taxon>
        <taxon>Chordata</taxon>
        <taxon>Craniata</taxon>
        <taxon>Vertebrata</taxon>
        <taxon>Euteleostomi</taxon>
        <taxon>Actinopterygii</taxon>
        <taxon>Neopterygii</taxon>
        <taxon>Teleostei</taxon>
        <taxon>Neoteleostei</taxon>
        <taxon>Acanthomorphata</taxon>
        <taxon>Eupercaria</taxon>
        <taxon>Perciformes</taxon>
        <taxon>Cottioidei</taxon>
        <taxon>Cottales</taxon>
        <taxon>Liparidae</taxon>
        <taxon>Liparis</taxon>
    </lineage>
</organism>
<reference evidence="2 3" key="1">
    <citation type="submission" date="2019-03" db="EMBL/GenBank/DDBJ databases">
        <title>First draft genome of Liparis tanakae, snailfish: a comprehensive survey of snailfish specific genes.</title>
        <authorList>
            <person name="Kim W."/>
            <person name="Song I."/>
            <person name="Jeong J.-H."/>
            <person name="Kim D."/>
            <person name="Kim S."/>
            <person name="Ryu S."/>
            <person name="Song J.Y."/>
            <person name="Lee S.K."/>
        </authorList>
    </citation>
    <scope>NUCLEOTIDE SEQUENCE [LARGE SCALE GENOMIC DNA]</scope>
    <source>
        <tissue evidence="2">Muscle</tissue>
    </source>
</reference>
<comment type="caution">
    <text evidence="2">The sequence shown here is derived from an EMBL/GenBank/DDBJ whole genome shotgun (WGS) entry which is preliminary data.</text>
</comment>
<keyword evidence="1" id="KW-0732">Signal</keyword>
<evidence type="ECO:0000256" key="1">
    <source>
        <dbReference type="SAM" id="SignalP"/>
    </source>
</evidence>
<dbReference type="Proteomes" id="UP000314294">
    <property type="component" value="Unassembled WGS sequence"/>
</dbReference>